<keyword evidence="3" id="KW-1185">Reference proteome</keyword>
<protein>
    <submittedName>
        <fullName evidence="2">Uncharacterized protein</fullName>
    </submittedName>
</protein>
<dbReference type="AlphaFoldDB" id="A0A8J5RMT9"/>
<comment type="caution">
    <text evidence="2">The sequence shown here is derived from an EMBL/GenBank/DDBJ whole genome shotgun (WGS) entry which is preliminary data.</text>
</comment>
<proteinExistence type="predicted"/>
<evidence type="ECO:0000313" key="3">
    <source>
        <dbReference type="Proteomes" id="UP000729402"/>
    </source>
</evidence>
<organism evidence="2 3">
    <name type="scientific">Zizania palustris</name>
    <name type="common">Northern wild rice</name>
    <dbReference type="NCBI Taxonomy" id="103762"/>
    <lineage>
        <taxon>Eukaryota</taxon>
        <taxon>Viridiplantae</taxon>
        <taxon>Streptophyta</taxon>
        <taxon>Embryophyta</taxon>
        <taxon>Tracheophyta</taxon>
        <taxon>Spermatophyta</taxon>
        <taxon>Magnoliopsida</taxon>
        <taxon>Liliopsida</taxon>
        <taxon>Poales</taxon>
        <taxon>Poaceae</taxon>
        <taxon>BOP clade</taxon>
        <taxon>Oryzoideae</taxon>
        <taxon>Oryzeae</taxon>
        <taxon>Zizaniinae</taxon>
        <taxon>Zizania</taxon>
    </lineage>
</organism>
<accession>A0A8J5RMT9</accession>
<feature type="region of interest" description="Disordered" evidence="1">
    <location>
        <begin position="47"/>
        <end position="103"/>
    </location>
</feature>
<name>A0A8J5RMT9_ZIZPA</name>
<evidence type="ECO:0000313" key="2">
    <source>
        <dbReference type="EMBL" id="KAG8052633.1"/>
    </source>
</evidence>
<sequence length="103" mass="10979">MRDPLARKAGEHSELEVAIVVPELGASQTRKRDWVGLFVASECPELSCIDGENEDADRAKEASPDSNDSEGSSKDSGSDISDGNNSEESNEDPSVEGDARRGL</sequence>
<dbReference type="Proteomes" id="UP000729402">
    <property type="component" value="Unassembled WGS sequence"/>
</dbReference>
<evidence type="ECO:0000256" key="1">
    <source>
        <dbReference type="SAM" id="MobiDB-lite"/>
    </source>
</evidence>
<gene>
    <name evidence="2" type="ORF">GUJ93_ZPchr0001g32338</name>
</gene>
<dbReference type="EMBL" id="JAAALK010000288">
    <property type="protein sequence ID" value="KAG8052633.1"/>
    <property type="molecule type" value="Genomic_DNA"/>
</dbReference>
<reference evidence="2" key="1">
    <citation type="journal article" date="2021" name="bioRxiv">
        <title>Whole Genome Assembly and Annotation of Northern Wild Rice, Zizania palustris L., Supports a Whole Genome Duplication in the Zizania Genus.</title>
        <authorList>
            <person name="Haas M."/>
            <person name="Kono T."/>
            <person name="Macchietto M."/>
            <person name="Millas R."/>
            <person name="McGilp L."/>
            <person name="Shao M."/>
            <person name="Duquette J."/>
            <person name="Hirsch C.N."/>
            <person name="Kimball J."/>
        </authorList>
    </citation>
    <scope>NUCLEOTIDE SEQUENCE</scope>
    <source>
        <tissue evidence="2">Fresh leaf tissue</tissue>
    </source>
</reference>
<reference evidence="2" key="2">
    <citation type="submission" date="2021-02" db="EMBL/GenBank/DDBJ databases">
        <authorList>
            <person name="Kimball J.A."/>
            <person name="Haas M.W."/>
            <person name="Macchietto M."/>
            <person name="Kono T."/>
            <person name="Duquette J."/>
            <person name="Shao M."/>
        </authorList>
    </citation>
    <scope>NUCLEOTIDE SEQUENCE</scope>
    <source>
        <tissue evidence="2">Fresh leaf tissue</tissue>
    </source>
</reference>